<feature type="region of interest" description="Disordered" evidence="1">
    <location>
        <begin position="67"/>
        <end position="100"/>
    </location>
</feature>
<sequence>MPDFKALACDFTSFREWPQIGSLEWSVDPLRHPAMLLHWRVLSAVLARLSADDQAAFIRKYGPSAPRGTFRTQPATVASRRSNTKGGEKPRSRSRRSRSRSCSRSTCREVRCYACHETRDIERLASGPWRIAVGIHPSRADDMTSDDWVRFENILDPRGSGPWARSAWTSSGNPVNEVSSSAHCGKPWP</sequence>
<reference evidence="2 3" key="1">
    <citation type="journal article" date="2021" name="Elife">
        <title>Chloroplast acquisition without the gene transfer in kleptoplastic sea slugs, Plakobranchus ocellatus.</title>
        <authorList>
            <person name="Maeda T."/>
            <person name="Takahashi S."/>
            <person name="Yoshida T."/>
            <person name="Shimamura S."/>
            <person name="Takaki Y."/>
            <person name="Nagai Y."/>
            <person name="Toyoda A."/>
            <person name="Suzuki Y."/>
            <person name="Arimoto A."/>
            <person name="Ishii H."/>
            <person name="Satoh N."/>
            <person name="Nishiyama T."/>
            <person name="Hasebe M."/>
            <person name="Maruyama T."/>
            <person name="Minagawa J."/>
            <person name="Obokata J."/>
            <person name="Shigenobu S."/>
        </authorList>
    </citation>
    <scope>NUCLEOTIDE SEQUENCE [LARGE SCALE GENOMIC DNA]</scope>
</reference>
<organism evidence="2 3">
    <name type="scientific">Elysia marginata</name>
    <dbReference type="NCBI Taxonomy" id="1093978"/>
    <lineage>
        <taxon>Eukaryota</taxon>
        <taxon>Metazoa</taxon>
        <taxon>Spiralia</taxon>
        <taxon>Lophotrochozoa</taxon>
        <taxon>Mollusca</taxon>
        <taxon>Gastropoda</taxon>
        <taxon>Heterobranchia</taxon>
        <taxon>Euthyneura</taxon>
        <taxon>Panpulmonata</taxon>
        <taxon>Sacoglossa</taxon>
        <taxon>Placobranchoidea</taxon>
        <taxon>Plakobranchidae</taxon>
        <taxon>Elysia</taxon>
    </lineage>
</organism>
<evidence type="ECO:0000256" key="1">
    <source>
        <dbReference type="SAM" id="MobiDB-lite"/>
    </source>
</evidence>
<dbReference type="EMBL" id="BMAT01011942">
    <property type="protein sequence ID" value="GFR82445.1"/>
    <property type="molecule type" value="Genomic_DNA"/>
</dbReference>
<proteinExistence type="predicted"/>
<gene>
    <name evidence="2" type="ORF">ElyMa_005951600</name>
</gene>
<dbReference type="Proteomes" id="UP000762676">
    <property type="component" value="Unassembled WGS sequence"/>
</dbReference>
<evidence type="ECO:0000313" key="2">
    <source>
        <dbReference type="EMBL" id="GFR82445.1"/>
    </source>
</evidence>
<comment type="caution">
    <text evidence="2">The sequence shown here is derived from an EMBL/GenBank/DDBJ whole genome shotgun (WGS) entry which is preliminary data.</text>
</comment>
<feature type="region of interest" description="Disordered" evidence="1">
    <location>
        <begin position="165"/>
        <end position="189"/>
    </location>
</feature>
<protein>
    <submittedName>
        <fullName evidence="2">Uncharacterized protein</fullName>
    </submittedName>
</protein>
<feature type="compositionally biased region" description="Polar residues" evidence="1">
    <location>
        <begin position="167"/>
        <end position="182"/>
    </location>
</feature>
<accession>A0AAV4GDG0</accession>
<dbReference type="AlphaFoldDB" id="A0AAV4GDG0"/>
<name>A0AAV4GDG0_9GAST</name>
<feature type="compositionally biased region" description="Polar residues" evidence="1">
    <location>
        <begin position="70"/>
        <end position="85"/>
    </location>
</feature>
<evidence type="ECO:0000313" key="3">
    <source>
        <dbReference type="Proteomes" id="UP000762676"/>
    </source>
</evidence>
<keyword evidence="3" id="KW-1185">Reference proteome</keyword>